<accession>A0A087UQS4</accession>
<dbReference type="Proteomes" id="UP000054359">
    <property type="component" value="Unassembled WGS sequence"/>
</dbReference>
<dbReference type="Pfam" id="PF11901">
    <property type="entry name" value="DM9"/>
    <property type="match status" value="1"/>
</dbReference>
<reference evidence="1 2" key="1">
    <citation type="submission" date="2013-11" db="EMBL/GenBank/DDBJ databases">
        <title>Genome sequencing of Stegodyphus mimosarum.</title>
        <authorList>
            <person name="Bechsgaard J."/>
        </authorList>
    </citation>
    <scope>NUCLEOTIDE SEQUENCE [LARGE SCALE GENOMIC DNA]</scope>
</reference>
<dbReference type="PANTHER" id="PTHR31649:SF1">
    <property type="entry name" value="FARNESOIC ACID O-METHYL TRANSFERASE DOMAIN-CONTAINING PROTEIN"/>
    <property type="match status" value="1"/>
</dbReference>
<evidence type="ECO:0000313" key="2">
    <source>
        <dbReference type="Proteomes" id="UP000054359"/>
    </source>
</evidence>
<dbReference type="PANTHER" id="PTHR31649">
    <property type="entry name" value="AGAP009604-PA"/>
    <property type="match status" value="1"/>
</dbReference>
<organism evidence="1 2">
    <name type="scientific">Stegodyphus mimosarum</name>
    <name type="common">African social velvet spider</name>
    <dbReference type="NCBI Taxonomy" id="407821"/>
    <lineage>
        <taxon>Eukaryota</taxon>
        <taxon>Metazoa</taxon>
        <taxon>Ecdysozoa</taxon>
        <taxon>Arthropoda</taxon>
        <taxon>Chelicerata</taxon>
        <taxon>Arachnida</taxon>
        <taxon>Araneae</taxon>
        <taxon>Araneomorphae</taxon>
        <taxon>Entelegynae</taxon>
        <taxon>Eresoidea</taxon>
        <taxon>Eresidae</taxon>
        <taxon>Stegodyphus</taxon>
    </lineage>
</organism>
<name>A0A087UQS4_STEMI</name>
<protein>
    <submittedName>
        <fullName evidence="1">Natterin-4</fullName>
    </submittedName>
</protein>
<dbReference type="AlphaFoldDB" id="A0A087UQS4"/>
<dbReference type="OMA" id="HEGAMCS"/>
<dbReference type="InterPro" id="IPR006616">
    <property type="entry name" value="DM9_repeat"/>
</dbReference>
<proteinExistence type="predicted"/>
<dbReference type="OrthoDB" id="2142040at2759"/>
<feature type="non-terminal residue" evidence="1">
    <location>
        <position position="159"/>
    </location>
</feature>
<sequence>MAYCGPTTYKPVAHWVPSSGGSVPPNAIEVGYDGGNIVYVARAHHQGDNIPGKLVPAHGSCYVAWGGEEHGYHEYEVLVAPYGVNLEWRYAAGSDLPPGAVQGGSTVDGEPLYIGRANHEGAMCSGKVHPSHGVLYIPYAGGEHPHSSYEVLVARSINF</sequence>
<dbReference type="EMBL" id="KK121086">
    <property type="protein sequence ID" value="KFM79713.1"/>
    <property type="molecule type" value="Genomic_DNA"/>
</dbReference>
<evidence type="ECO:0000313" key="1">
    <source>
        <dbReference type="EMBL" id="KFM79713.1"/>
    </source>
</evidence>
<dbReference type="SMART" id="SM00696">
    <property type="entry name" value="DM9"/>
    <property type="match status" value="2"/>
</dbReference>
<gene>
    <name evidence="1" type="ORF">X975_20631</name>
</gene>
<keyword evidence="2" id="KW-1185">Reference proteome</keyword>